<reference evidence="1" key="1">
    <citation type="journal article" date="2013" name="Genome Biol.">
        <title>Comparative genomics of the core and accessory genomes of 48 Sinorhizobium strains comprising five genospecies.</title>
        <authorList>
            <person name="Sugawara M."/>
            <person name="Epstein B."/>
            <person name="Badgley B.D."/>
            <person name="Unno T."/>
            <person name="Xu L."/>
            <person name="Reese J."/>
            <person name="Gyaneshwar P."/>
            <person name="Denny R."/>
            <person name="Mudge J."/>
            <person name="Bharti A.K."/>
            <person name="Farmer A.D."/>
            <person name="May G.D."/>
            <person name="Woodward J.E."/>
            <person name="Medigue C."/>
            <person name="Vallenet D."/>
            <person name="Lajus A."/>
            <person name="Rouy Z."/>
            <person name="Martinez-Vaz B."/>
            <person name="Tiffin P."/>
            <person name="Young N.D."/>
            <person name="Sadowsky M.J."/>
        </authorList>
    </citation>
    <scope>NUCLEOTIDE SEQUENCE</scope>
    <source>
        <strain evidence="1">M1</strain>
    </source>
</reference>
<dbReference type="AlphaFoldDB" id="A0A6G1WS48"/>
<sequence>MFDTLTLVAAEDAKDKSPGCGNPDIDISGLALPVPTLRDDKEALRKRFGAAPDQGMVRYAHEGKNAESTITEQSLVYRLREGRIGGVAFS</sequence>
<accession>A0A6G1WS48</accession>
<proteinExistence type="predicted"/>
<gene>
    <name evidence="1" type="ORF">GHJ91_25780</name>
</gene>
<name>A0A6G1WS48_9HYPH</name>
<dbReference type="EMBL" id="WISB01000158">
    <property type="protein sequence ID" value="MQW72435.1"/>
    <property type="molecule type" value="Genomic_DNA"/>
</dbReference>
<dbReference type="RefSeq" id="WP_127588176.1">
    <property type="nucleotide sequence ID" value="NZ_RPJX01000166.1"/>
</dbReference>
<organism evidence="1">
    <name type="scientific">Sinorhizobium medicae</name>
    <dbReference type="NCBI Taxonomy" id="110321"/>
    <lineage>
        <taxon>Bacteria</taxon>
        <taxon>Pseudomonadati</taxon>
        <taxon>Pseudomonadota</taxon>
        <taxon>Alphaproteobacteria</taxon>
        <taxon>Hyphomicrobiales</taxon>
        <taxon>Rhizobiaceae</taxon>
        <taxon>Sinorhizobium/Ensifer group</taxon>
        <taxon>Sinorhizobium</taxon>
    </lineage>
</organism>
<evidence type="ECO:0000313" key="1">
    <source>
        <dbReference type="EMBL" id="MQW72435.1"/>
    </source>
</evidence>
<comment type="caution">
    <text evidence="1">The sequence shown here is derived from an EMBL/GenBank/DDBJ whole genome shotgun (WGS) entry which is preliminary data.</text>
</comment>
<protein>
    <submittedName>
        <fullName evidence="1">Uncharacterized protein</fullName>
    </submittedName>
</protein>